<dbReference type="STRING" id="1618207.UM93_07620"/>
<dbReference type="RefSeq" id="WP_045074770.1">
    <property type="nucleotide sequence ID" value="NZ_CP011005.1"/>
</dbReference>
<gene>
    <name evidence="1" type="ORF">UM93_07620</name>
</gene>
<dbReference type="KEGG" id="ari:UM93_07620"/>
<evidence type="ECO:0000313" key="1">
    <source>
        <dbReference type="EMBL" id="AJT41416.1"/>
    </source>
</evidence>
<dbReference type="PATRIC" id="fig|1618207.4.peg.1543"/>
<protein>
    <submittedName>
        <fullName evidence="1">Uncharacterized protein</fullName>
    </submittedName>
</protein>
<name>A0A0D4BZ70_9MICC</name>
<reference evidence="1 2" key="1">
    <citation type="journal article" date="2015" name="Genome Announc.">
        <title>Complete Genome Sequencing of Protease-Producing Novel Arthrobacter sp. Strain IHBB 11108 Using PacBio Single-Molecule Real-Time Sequencing Technology.</title>
        <authorList>
            <person name="Kiran S."/>
            <person name="Swarnkar M.K."/>
            <person name="Pal M."/>
            <person name="Thakur R."/>
            <person name="Tewari R."/>
            <person name="Singh A.K."/>
            <person name="Gulati A."/>
        </authorList>
    </citation>
    <scope>NUCLEOTIDE SEQUENCE [LARGE SCALE GENOMIC DNA]</scope>
    <source>
        <strain evidence="1 2">IHBB 11108</strain>
    </source>
</reference>
<dbReference type="Proteomes" id="UP000061839">
    <property type="component" value="Chromosome"/>
</dbReference>
<dbReference type="EMBL" id="CP011005">
    <property type="protein sequence ID" value="AJT41416.1"/>
    <property type="molecule type" value="Genomic_DNA"/>
</dbReference>
<sequence length="343" mass="37840">MDIQNHYYGHSAALAHHCGLTRLRHISGLLQHGWTVSNPILAQFGDFSDRGANRRRLAWTSSSRAWSVEEPISYSSKGEPLIDAIGAPYLYLLDAIRAAGKLPERTERSLVLPLHGTALLKVNGDHRAYAELVRQREGQAMVSLHVEDLQNPEIAGAWQEAGHTIVSAGERRDPYFLGRIVWMMTTSKRVISNRLSTSSLYAAISGAEVETYGPEFQLGSNAEVDPGAVMRDLWPEFYQESPDQAALREIAAAELGVADQRSAEELKRILGWDGSTMSPFFEYWLSGPVSKAQAVLGIKKRPEGAHATEAGRSPLHWLRHPLKHLPSPLPALPPLAPIEPLSI</sequence>
<evidence type="ECO:0000313" key="2">
    <source>
        <dbReference type="Proteomes" id="UP000061839"/>
    </source>
</evidence>
<dbReference type="AlphaFoldDB" id="A0A0D4BZ70"/>
<keyword evidence="2" id="KW-1185">Reference proteome</keyword>
<accession>A0A0D4BZ70</accession>
<dbReference type="OrthoDB" id="4858593at2"/>
<dbReference type="HOGENOM" id="CLU_825556_0_0_11"/>
<organism evidence="1 2">
    <name type="scientific">Psychromicrobium lacuslunae</name>
    <dbReference type="NCBI Taxonomy" id="1618207"/>
    <lineage>
        <taxon>Bacteria</taxon>
        <taxon>Bacillati</taxon>
        <taxon>Actinomycetota</taxon>
        <taxon>Actinomycetes</taxon>
        <taxon>Micrococcales</taxon>
        <taxon>Micrococcaceae</taxon>
        <taxon>Psychromicrobium</taxon>
    </lineage>
</organism>
<proteinExistence type="predicted"/>